<keyword evidence="3" id="KW-1185">Reference proteome</keyword>
<evidence type="ECO:0000313" key="3">
    <source>
        <dbReference type="Proteomes" id="UP001221898"/>
    </source>
</evidence>
<feature type="region of interest" description="Disordered" evidence="1">
    <location>
        <begin position="251"/>
        <end position="271"/>
    </location>
</feature>
<feature type="region of interest" description="Disordered" evidence="1">
    <location>
        <begin position="330"/>
        <end position="391"/>
    </location>
</feature>
<name>A0AAD7W5G4_9TELE</name>
<reference evidence="2" key="1">
    <citation type="journal article" date="2023" name="Science">
        <title>Genome structures resolve the early diversification of teleost fishes.</title>
        <authorList>
            <person name="Parey E."/>
            <person name="Louis A."/>
            <person name="Montfort J."/>
            <person name="Bouchez O."/>
            <person name="Roques C."/>
            <person name="Iampietro C."/>
            <person name="Lluch J."/>
            <person name="Castinel A."/>
            <person name="Donnadieu C."/>
            <person name="Desvignes T."/>
            <person name="Floi Bucao C."/>
            <person name="Jouanno E."/>
            <person name="Wen M."/>
            <person name="Mejri S."/>
            <person name="Dirks R."/>
            <person name="Jansen H."/>
            <person name="Henkel C."/>
            <person name="Chen W.J."/>
            <person name="Zahm M."/>
            <person name="Cabau C."/>
            <person name="Klopp C."/>
            <person name="Thompson A.W."/>
            <person name="Robinson-Rechavi M."/>
            <person name="Braasch I."/>
            <person name="Lecointre G."/>
            <person name="Bobe J."/>
            <person name="Postlethwait J.H."/>
            <person name="Berthelot C."/>
            <person name="Roest Crollius H."/>
            <person name="Guiguen Y."/>
        </authorList>
    </citation>
    <scope>NUCLEOTIDE SEQUENCE</scope>
    <source>
        <strain evidence="2">NC1722</strain>
    </source>
</reference>
<evidence type="ECO:0000313" key="2">
    <source>
        <dbReference type="EMBL" id="KAJ8384090.1"/>
    </source>
</evidence>
<evidence type="ECO:0000256" key="1">
    <source>
        <dbReference type="SAM" id="MobiDB-lite"/>
    </source>
</evidence>
<sequence>MIDDDEDDDGVACTGPCLVQTGFFSNPGSLSLVSSHRINSGLHLTPDTFLPQNRDSSPCLKDCLAFSARLTETHLSGSGVSVREVCLMFQRSRSHKEARERGGQGQGSEAFRVLSGGVGSGWFGAPGNLGVGARRPIVGVDARVSAHSHRPPFVLLLPSNARYPASSSALPANANIDVRSAPWSRPKSSFLFSLLPFNKGEGRCLRAPQEHHRALGRKRPSLRPAAREKKRRPARTMRVTWSNRRIKAHGTMSACPGGVVSPPTREGPPRDLLPPELHPLPFLRGANPGWSSGSLTAAALFGARANAGNAGRERGLSLGHPVISAVTHSALSARRPAVGRPPPPNYTSKQNEKSRSGRTGREKEQAHEGSLAFHSSVRLSSQTCYERPDTS</sequence>
<organism evidence="2 3">
    <name type="scientific">Aldrovandia affinis</name>
    <dbReference type="NCBI Taxonomy" id="143900"/>
    <lineage>
        <taxon>Eukaryota</taxon>
        <taxon>Metazoa</taxon>
        <taxon>Chordata</taxon>
        <taxon>Craniata</taxon>
        <taxon>Vertebrata</taxon>
        <taxon>Euteleostomi</taxon>
        <taxon>Actinopterygii</taxon>
        <taxon>Neopterygii</taxon>
        <taxon>Teleostei</taxon>
        <taxon>Notacanthiformes</taxon>
        <taxon>Halosauridae</taxon>
        <taxon>Aldrovandia</taxon>
    </lineage>
</organism>
<gene>
    <name evidence="2" type="ORF">AAFF_G00208810</name>
</gene>
<dbReference type="Proteomes" id="UP001221898">
    <property type="component" value="Unassembled WGS sequence"/>
</dbReference>
<protein>
    <submittedName>
        <fullName evidence="2">Uncharacterized protein</fullName>
    </submittedName>
</protein>
<feature type="compositionally biased region" description="Basic and acidic residues" evidence="1">
    <location>
        <begin position="350"/>
        <end position="367"/>
    </location>
</feature>
<dbReference type="AlphaFoldDB" id="A0AAD7W5G4"/>
<comment type="caution">
    <text evidence="2">The sequence shown here is derived from an EMBL/GenBank/DDBJ whole genome shotgun (WGS) entry which is preliminary data.</text>
</comment>
<proteinExistence type="predicted"/>
<dbReference type="EMBL" id="JAINUG010000279">
    <property type="protein sequence ID" value="KAJ8384090.1"/>
    <property type="molecule type" value="Genomic_DNA"/>
</dbReference>
<feature type="region of interest" description="Disordered" evidence="1">
    <location>
        <begin position="208"/>
        <end position="238"/>
    </location>
</feature>
<accession>A0AAD7W5G4</accession>